<dbReference type="InterPro" id="IPR032693">
    <property type="entry name" value="YtkA-like_dom"/>
</dbReference>
<dbReference type="AlphaFoldDB" id="A0A1W1CCT6"/>
<gene>
    <name evidence="3" type="ORF">MNB_SV-9-1320</name>
</gene>
<protein>
    <recommendedName>
        <fullName evidence="2">YtkA-like domain-containing protein</fullName>
    </recommendedName>
</protein>
<evidence type="ECO:0000313" key="3">
    <source>
        <dbReference type="EMBL" id="SFV63599.1"/>
    </source>
</evidence>
<feature type="transmembrane region" description="Helical" evidence="1">
    <location>
        <begin position="7"/>
        <end position="29"/>
    </location>
</feature>
<organism evidence="3">
    <name type="scientific">hydrothermal vent metagenome</name>
    <dbReference type="NCBI Taxonomy" id="652676"/>
    <lineage>
        <taxon>unclassified sequences</taxon>
        <taxon>metagenomes</taxon>
        <taxon>ecological metagenomes</taxon>
    </lineage>
</organism>
<dbReference type="Pfam" id="PF13115">
    <property type="entry name" value="YtkA"/>
    <property type="match status" value="1"/>
</dbReference>
<keyword evidence="1" id="KW-1133">Transmembrane helix</keyword>
<feature type="domain" description="YtkA-like" evidence="2">
    <location>
        <begin position="95"/>
        <end position="163"/>
    </location>
</feature>
<dbReference type="EMBL" id="FPHG01000062">
    <property type="protein sequence ID" value="SFV63599.1"/>
    <property type="molecule type" value="Genomic_DNA"/>
</dbReference>
<keyword evidence="1" id="KW-0472">Membrane</keyword>
<sequence length="185" mass="21289">MENKKEISYWPHMIVGFLFLAIALGYWTIKTAISLPVQETNDYMMKYQKADININDILTSKEAFDKDYIISLSGIKTMVMTDNIYSNKVQPELVVLSNGINKFNYIVKKRDGTFVKDAKVSFLLTRPHSTREDKMIEVVPYNGKYYQTPDINISKAGRYTLKIRATVNDKTGYWSVGAYLKPTTK</sequence>
<keyword evidence="1" id="KW-0812">Transmembrane</keyword>
<evidence type="ECO:0000256" key="1">
    <source>
        <dbReference type="SAM" id="Phobius"/>
    </source>
</evidence>
<proteinExistence type="predicted"/>
<evidence type="ECO:0000259" key="2">
    <source>
        <dbReference type="Pfam" id="PF13115"/>
    </source>
</evidence>
<accession>A0A1W1CCT6</accession>
<reference evidence="3" key="1">
    <citation type="submission" date="2016-10" db="EMBL/GenBank/DDBJ databases">
        <authorList>
            <person name="de Groot N.N."/>
        </authorList>
    </citation>
    <scope>NUCLEOTIDE SEQUENCE</scope>
</reference>
<name>A0A1W1CCT6_9ZZZZ</name>